<reference evidence="12" key="1">
    <citation type="journal article" date="2013" name="Proc. Natl. Acad. Sci. U.S.A.">
        <title>Genome structure and metabolic features in the red seaweed Chondrus crispus shed light on evolution of the Archaeplastida.</title>
        <authorList>
            <person name="Collen J."/>
            <person name="Porcel B."/>
            <person name="Carre W."/>
            <person name="Ball S.G."/>
            <person name="Chaparro C."/>
            <person name="Tonon T."/>
            <person name="Barbeyron T."/>
            <person name="Michel G."/>
            <person name="Noel B."/>
            <person name="Valentin K."/>
            <person name="Elias M."/>
            <person name="Artiguenave F."/>
            <person name="Arun A."/>
            <person name="Aury J.M."/>
            <person name="Barbosa-Neto J.F."/>
            <person name="Bothwell J.H."/>
            <person name="Bouget F.Y."/>
            <person name="Brillet L."/>
            <person name="Cabello-Hurtado F."/>
            <person name="Capella-Gutierrez S."/>
            <person name="Charrier B."/>
            <person name="Cladiere L."/>
            <person name="Cock J.M."/>
            <person name="Coelho S.M."/>
            <person name="Colleoni C."/>
            <person name="Czjzek M."/>
            <person name="Da Silva C."/>
            <person name="Delage L."/>
            <person name="Denoeud F."/>
            <person name="Deschamps P."/>
            <person name="Dittami S.M."/>
            <person name="Gabaldon T."/>
            <person name="Gachon C.M."/>
            <person name="Groisillier A."/>
            <person name="Herve C."/>
            <person name="Jabbari K."/>
            <person name="Katinka M."/>
            <person name="Kloareg B."/>
            <person name="Kowalczyk N."/>
            <person name="Labadie K."/>
            <person name="Leblanc C."/>
            <person name="Lopez P.J."/>
            <person name="McLachlan D.H."/>
            <person name="Meslet-Cladiere L."/>
            <person name="Moustafa A."/>
            <person name="Nehr Z."/>
            <person name="Nyvall Collen P."/>
            <person name="Panaud O."/>
            <person name="Partensky F."/>
            <person name="Poulain J."/>
            <person name="Rensing S.A."/>
            <person name="Rousvoal S."/>
            <person name="Samson G."/>
            <person name="Symeonidi A."/>
            <person name="Weissenbach J."/>
            <person name="Zambounis A."/>
            <person name="Wincker P."/>
            <person name="Boyen C."/>
        </authorList>
    </citation>
    <scope>NUCLEOTIDE SEQUENCE [LARGE SCALE GENOMIC DNA]</scope>
    <source>
        <strain evidence="12">cv. Stackhouse</strain>
    </source>
</reference>
<dbReference type="STRING" id="2769.R7Q4R6"/>
<dbReference type="PhylomeDB" id="R7Q4R6"/>
<feature type="binding site" evidence="7">
    <location>
        <begin position="122"/>
        <end position="123"/>
    </location>
    <ligand>
        <name>ATP</name>
        <dbReference type="ChEBI" id="CHEBI:30616"/>
    </ligand>
</feature>
<dbReference type="PROSITE" id="PS00108">
    <property type="entry name" value="PROTEIN_KINASE_ST"/>
    <property type="match status" value="1"/>
</dbReference>
<gene>
    <name evidence="11" type="ORF">CHC_T00009076001</name>
</gene>
<proteinExistence type="predicted"/>
<keyword evidence="2" id="KW-0808">Transferase</keyword>
<feature type="cross-link" description="Glycyl lysine isopeptide (Lys-Gly) (interchain with G-Cter in SUMO2)" evidence="8">
    <location>
        <position position="120"/>
    </location>
</feature>
<feature type="active site" description="Proton acceptor" evidence="6">
    <location>
        <position position="118"/>
    </location>
</feature>
<evidence type="ECO:0000256" key="9">
    <source>
        <dbReference type="SAM" id="MobiDB-lite"/>
    </source>
</evidence>
<evidence type="ECO:0000256" key="7">
    <source>
        <dbReference type="PIRSR" id="PIRSR630616-2"/>
    </source>
</evidence>
<dbReference type="Proteomes" id="UP000012073">
    <property type="component" value="Unassembled WGS sequence"/>
</dbReference>
<dbReference type="EMBL" id="HG001649">
    <property type="protein sequence ID" value="CDF33522.1"/>
    <property type="molecule type" value="Genomic_DNA"/>
</dbReference>
<dbReference type="Gene3D" id="1.10.510.10">
    <property type="entry name" value="Transferase(Phosphotransferase) domain 1"/>
    <property type="match status" value="1"/>
</dbReference>
<dbReference type="RefSeq" id="XP_005713325.1">
    <property type="nucleotide sequence ID" value="XM_005713268.1"/>
</dbReference>
<name>R7Q4R6_CHOCR</name>
<dbReference type="OrthoDB" id="541276at2759"/>
<dbReference type="PANTHER" id="PTHR24350">
    <property type="entry name" value="SERINE/THREONINE-PROTEIN KINASE IAL-RELATED"/>
    <property type="match status" value="1"/>
</dbReference>
<feature type="binding site" evidence="7">
    <location>
        <begin position="73"/>
        <end position="75"/>
    </location>
    <ligand>
        <name>ATP</name>
        <dbReference type="ChEBI" id="CHEBI:30616"/>
    </ligand>
</feature>
<dbReference type="InterPro" id="IPR011009">
    <property type="entry name" value="Kinase-like_dom_sf"/>
</dbReference>
<keyword evidence="5 7" id="KW-0067">ATP-binding</keyword>
<keyword evidence="1 11" id="KW-0723">Serine/threonine-protein kinase</keyword>
<dbReference type="GeneID" id="17321042"/>
<dbReference type="InterPro" id="IPR030616">
    <property type="entry name" value="Aur-like"/>
</dbReference>
<evidence type="ECO:0000313" key="11">
    <source>
        <dbReference type="EMBL" id="CDF33522.1"/>
    </source>
</evidence>
<dbReference type="PROSITE" id="PS50011">
    <property type="entry name" value="PROTEIN_KINASE_DOM"/>
    <property type="match status" value="1"/>
</dbReference>
<dbReference type="KEGG" id="ccp:CHC_T00009076001"/>
<dbReference type="Gramene" id="CDF33522">
    <property type="protein sequence ID" value="CDF33522"/>
    <property type="gene ID" value="CHC_T00009076001"/>
</dbReference>
<dbReference type="GO" id="GO:0004674">
    <property type="term" value="F:protein serine/threonine kinase activity"/>
    <property type="evidence" value="ECO:0007669"/>
    <property type="project" value="UniProtKB-KW"/>
</dbReference>
<feature type="binding site" evidence="7">
    <location>
        <position position="136"/>
    </location>
    <ligand>
        <name>ATP</name>
        <dbReference type="ChEBI" id="CHEBI:30616"/>
    </ligand>
</feature>
<dbReference type="InterPro" id="IPR000719">
    <property type="entry name" value="Prot_kinase_dom"/>
</dbReference>
<evidence type="ECO:0000256" key="4">
    <source>
        <dbReference type="ARBA" id="ARBA00022777"/>
    </source>
</evidence>
<dbReference type="OMA" id="CAARIAH"/>
<dbReference type="Pfam" id="PF00069">
    <property type="entry name" value="Pkinase"/>
    <property type="match status" value="1"/>
</dbReference>
<dbReference type="GO" id="GO:0005524">
    <property type="term" value="F:ATP binding"/>
    <property type="evidence" value="ECO:0007669"/>
    <property type="project" value="UniProtKB-KW"/>
</dbReference>
<evidence type="ECO:0000256" key="8">
    <source>
        <dbReference type="PIRSR" id="PIRSR630616-3"/>
    </source>
</evidence>
<accession>R7Q4R6</accession>
<keyword evidence="4 11" id="KW-0418">Kinase</keyword>
<evidence type="ECO:0000256" key="2">
    <source>
        <dbReference type="ARBA" id="ARBA00022679"/>
    </source>
</evidence>
<evidence type="ECO:0000256" key="6">
    <source>
        <dbReference type="PIRSR" id="PIRSR630616-1"/>
    </source>
</evidence>
<dbReference type="SMART" id="SM00220">
    <property type="entry name" value="S_TKc"/>
    <property type="match status" value="1"/>
</dbReference>
<evidence type="ECO:0000256" key="1">
    <source>
        <dbReference type="ARBA" id="ARBA00022527"/>
    </source>
</evidence>
<dbReference type="SUPFAM" id="SSF56112">
    <property type="entry name" value="Protein kinase-like (PK-like)"/>
    <property type="match status" value="1"/>
</dbReference>
<evidence type="ECO:0000313" key="12">
    <source>
        <dbReference type="Proteomes" id="UP000012073"/>
    </source>
</evidence>
<keyword evidence="3 7" id="KW-0547">Nucleotide-binding</keyword>
<protein>
    <submittedName>
        <fullName evidence="11">Serine/threonine protein kinase</fullName>
    </submittedName>
</protein>
<feature type="domain" description="Protein kinase" evidence="10">
    <location>
        <begin position="1"/>
        <end position="257"/>
    </location>
</feature>
<sequence>MAPVPLVGHSRVTRERARPSHAPSPPIAPVALHYPLRHPNIIRLHAVHPARPPHHHLSSTPSAQSLSLALVTELAPAGDMFAEVAAAGSLPPPVLRRRLADIANALSYLHHEGIAHLDLKLENVVISKSNTAKLADFGCAARIAHKNPNSSLRGTLHYLAPELINDPSLPPSPTADAWSMGVLAYTALVGAYPFNGARPGNSEQANDRATKYRILHAAPHRFPSALRIPDDLLKIIRGLLHKDPAKRMTISEVYALLSSARNTTKSIIKTPNPQRPSPDKIFRPPSPASPINADFHSNHSAQFYGPPSPASNRPSILMAPTSSLPLFDIACTHLTVMSNFRLLAPHPVSPRVSFSLLSPFLCALLHFGAHPIDFTLINTPNNTTH</sequence>
<evidence type="ECO:0000256" key="3">
    <source>
        <dbReference type="ARBA" id="ARBA00022741"/>
    </source>
</evidence>
<dbReference type="InterPro" id="IPR008271">
    <property type="entry name" value="Ser/Thr_kinase_AS"/>
</dbReference>
<organism evidence="11 12">
    <name type="scientific">Chondrus crispus</name>
    <name type="common">Carrageen Irish moss</name>
    <name type="synonym">Polymorpha crispa</name>
    <dbReference type="NCBI Taxonomy" id="2769"/>
    <lineage>
        <taxon>Eukaryota</taxon>
        <taxon>Rhodophyta</taxon>
        <taxon>Florideophyceae</taxon>
        <taxon>Rhodymeniophycidae</taxon>
        <taxon>Gigartinales</taxon>
        <taxon>Gigartinaceae</taxon>
        <taxon>Chondrus</taxon>
    </lineage>
</organism>
<evidence type="ECO:0000259" key="10">
    <source>
        <dbReference type="PROSITE" id="PS50011"/>
    </source>
</evidence>
<feature type="region of interest" description="Disordered" evidence="9">
    <location>
        <begin position="1"/>
        <end position="26"/>
    </location>
</feature>
<dbReference type="AlphaFoldDB" id="R7Q4R6"/>
<keyword evidence="12" id="KW-1185">Reference proteome</keyword>
<evidence type="ECO:0000256" key="5">
    <source>
        <dbReference type="ARBA" id="ARBA00022840"/>
    </source>
</evidence>